<evidence type="ECO:0000256" key="1">
    <source>
        <dbReference type="ARBA" id="ARBA00022649"/>
    </source>
</evidence>
<dbReference type="AlphaFoldDB" id="A0A378QM45"/>
<reference evidence="3 5" key="1">
    <citation type="submission" date="2017-03" db="EMBL/GenBank/DDBJ databases">
        <title>Draft genome sequence of Moraxella equi CCUG 4950T type strain.</title>
        <authorList>
            <person name="Salva-Serra F."/>
            <person name="Engstrom-Jakobsson H."/>
            <person name="Thorell K."/>
            <person name="Jaen-Luchoro D."/>
            <person name="Gonzales-Siles L."/>
            <person name="Karlsson R."/>
            <person name="Yazdan S."/>
            <person name="Boulund F."/>
            <person name="Johnning A."/>
            <person name="Engstrand L."/>
            <person name="Kristiansson E."/>
            <person name="Moore E."/>
        </authorList>
    </citation>
    <scope>NUCLEOTIDE SEQUENCE [LARGE SCALE GENOMIC DNA]</scope>
    <source>
        <strain evidence="3 5">CCUG 4950</strain>
    </source>
</reference>
<dbReference type="InterPro" id="IPR014795">
    <property type="entry name" value="TacA_1-like"/>
</dbReference>
<evidence type="ECO:0000313" key="3">
    <source>
        <dbReference type="EMBL" id="OPH37893.1"/>
    </source>
</evidence>
<comment type="similarity">
    <text evidence="2">Belongs to the TacA antitoxin family.</text>
</comment>
<dbReference type="EMBL" id="MXAP01000073">
    <property type="protein sequence ID" value="OPH37893.1"/>
    <property type="molecule type" value="Genomic_DNA"/>
</dbReference>
<dbReference type="InterPro" id="IPR013321">
    <property type="entry name" value="Arc_rbn_hlx_hlx"/>
</dbReference>
<dbReference type="Gene3D" id="1.10.1220.10">
    <property type="entry name" value="Met repressor-like"/>
    <property type="match status" value="1"/>
</dbReference>
<organism evidence="4 6">
    <name type="scientific">Moraxella equi</name>
    <dbReference type="NCBI Taxonomy" id="60442"/>
    <lineage>
        <taxon>Bacteria</taxon>
        <taxon>Pseudomonadati</taxon>
        <taxon>Pseudomonadota</taxon>
        <taxon>Gammaproteobacteria</taxon>
        <taxon>Moraxellales</taxon>
        <taxon>Moraxellaceae</taxon>
        <taxon>Moraxella</taxon>
    </lineage>
</organism>
<evidence type="ECO:0000313" key="5">
    <source>
        <dbReference type="Proteomes" id="UP000190777"/>
    </source>
</evidence>
<dbReference type="Pfam" id="PF08681">
    <property type="entry name" value="TacA1"/>
    <property type="match status" value="1"/>
</dbReference>
<dbReference type="Proteomes" id="UP000190777">
    <property type="component" value="Unassembled WGS sequence"/>
</dbReference>
<dbReference type="GO" id="GO:0006355">
    <property type="term" value="P:regulation of DNA-templated transcription"/>
    <property type="evidence" value="ECO:0007669"/>
    <property type="project" value="InterPro"/>
</dbReference>
<gene>
    <name evidence="3" type="ORF">B5J93_07575</name>
    <name evidence="4" type="ORF">NCTC11012_00188</name>
</gene>
<proteinExistence type="inferred from homology"/>
<dbReference type="Proteomes" id="UP000254618">
    <property type="component" value="Unassembled WGS sequence"/>
</dbReference>
<keyword evidence="1" id="KW-1277">Toxin-antitoxin system</keyword>
<dbReference type="SUPFAM" id="SSF47598">
    <property type="entry name" value="Ribbon-helix-helix"/>
    <property type="match status" value="1"/>
</dbReference>
<accession>A0A378QM45</accession>
<dbReference type="InterPro" id="IPR010985">
    <property type="entry name" value="Ribbon_hlx_hlx"/>
</dbReference>
<evidence type="ECO:0000313" key="4">
    <source>
        <dbReference type="EMBL" id="STZ01967.1"/>
    </source>
</evidence>
<sequence length="85" mass="9824">MTGECHDTQSQSIQTARFEARIPKHIHDTIKLASQMTGRTMSDFVMSIAMNTLKMPLNAMMKPWKFCDYQKKIVSKLPKILSIRH</sequence>
<dbReference type="EMBL" id="UGQF01000001">
    <property type="protein sequence ID" value="STZ01967.1"/>
    <property type="molecule type" value="Genomic_DNA"/>
</dbReference>
<evidence type="ECO:0000256" key="2">
    <source>
        <dbReference type="ARBA" id="ARBA00049988"/>
    </source>
</evidence>
<evidence type="ECO:0000313" key="6">
    <source>
        <dbReference type="Proteomes" id="UP000254618"/>
    </source>
</evidence>
<name>A0A378QM45_9GAMM</name>
<protein>
    <submittedName>
        <fullName evidence="4">Uncharacterized protein conserved in bacteria</fullName>
    </submittedName>
</protein>
<reference evidence="4 6" key="2">
    <citation type="submission" date="2018-06" db="EMBL/GenBank/DDBJ databases">
        <authorList>
            <consortium name="Pathogen Informatics"/>
            <person name="Doyle S."/>
        </authorList>
    </citation>
    <scope>NUCLEOTIDE SEQUENCE [LARGE SCALE GENOMIC DNA]</scope>
    <source>
        <strain evidence="4 6">NCTC11012</strain>
    </source>
</reference>
<keyword evidence="5" id="KW-1185">Reference proteome</keyword>